<gene>
    <name evidence="3" type="ORF">HED64_06375</name>
</gene>
<dbReference type="Proteomes" id="UP000746595">
    <property type="component" value="Unassembled WGS sequence"/>
</dbReference>
<comment type="subcellular location">
    <subcellularLocation>
        <location evidence="1">Cell membrane</location>
        <topology evidence="1">Multi-pass membrane protein</topology>
    </subcellularLocation>
</comment>
<comment type="caution">
    <text evidence="3">The sequence shown here is derived from an EMBL/GenBank/DDBJ whole genome shotgun (WGS) entry which is preliminary data.</text>
</comment>
<feature type="transmembrane region" description="Helical" evidence="1">
    <location>
        <begin position="213"/>
        <end position="234"/>
    </location>
</feature>
<keyword evidence="1" id="KW-0472">Membrane</keyword>
<dbReference type="RefSeq" id="WP_168151249.1">
    <property type="nucleotide sequence ID" value="NZ_JAAWVT010000002.1"/>
</dbReference>
<protein>
    <recommendedName>
        <fullName evidence="1">SURF1-like protein</fullName>
    </recommendedName>
</protein>
<comment type="caution">
    <text evidence="1">Lacks conserved residue(s) required for the propagation of feature annotation.</text>
</comment>
<name>A0ABX1G288_9MICC</name>
<keyword evidence="1" id="KW-1133">Transmembrane helix</keyword>
<keyword evidence="1" id="KW-1003">Cell membrane</keyword>
<dbReference type="PROSITE" id="PS50895">
    <property type="entry name" value="SURF1"/>
    <property type="match status" value="1"/>
</dbReference>
<evidence type="ECO:0000313" key="4">
    <source>
        <dbReference type="Proteomes" id="UP000746595"/>
    </source>
</evidence>
<dbReference type="InterPro" id="IPR002994">
    <property type="entry name" value="Surf1/Shy1"/>
</dbReference>
<accession>A0ABX1G288</accession>
<evidence type="ECO:0000256" key="2">
    <source>
        <dbReference type="SAM" id="MobiDB-lite"/>
    </source>
</evidence>
<proteinExistence type="inferred from homology"/>
<keyword evidence="1" id="KW-0812">Transmembrane</keyword>
<keyword evidence="4" id="KW-1185">Reference proteome</keyword>
<evidence type="ECO:0000313" key="3">
    <source>
        <dbReference type="EMBL" id="NKG20339.1"/>
    </source>
</evidence>
<organism evidence="3 4">
    <name type="scientific">Paeniglutamicibacter terrestris</name>
    <dbReference type="NCBI Taxonomy" id="2723403"/>
    <lineage>
        <taxon>Bacteria</taxon>
        <taxon>Bacillati</taxon>
        <taxon>Actinomycetota</taxon>
        <taxon>Actinomycetes</taxon>
        <taxon>Micrococcales</taxon>
        <taxon>Micrococcaceae</taxon>
        <taxon>Paeniglutamicibacter</taxon>
    </lineage>
</organism>
<feature type="compositionally biased region" description="Polar residues" evidence="2">
    <location>
        <begin position="274"/>
        <end position="286"/>
    </location>
</feature>
<dbReference type="EMBL" id="JAAWVT010000002">
    <property type="protein sequence ID" value="NKG20339.1"/>
    <property type="molecule type" value="Genomic_DNA"/>
</dbReference>
<dbReference type="Pfam" id="PF02104">
    <property type="entry name" value="SURF1"/>
    <property type="match status" value="1"/>
</dbReference>
<evidence type="ECO:0000256" key="1">
    <source>
        <dbReference type="RuleBase" id="RU363076"/>
    </source>
</evidence>
<sequence>MLKTALKPRWILALIGALVVATGFVLLSQWQFNRSETAPPPPASTTEQVVALTSHITPATDMMASSADQMVTATGSFLPGKQVLISSRIQDDKSGYWVVGSFLVDGAPDSNTIAVVRGWQPDESAPAPAPSGTIKLTGRLLPTEAPLARDLGQISYESLSVAELINIWDVPAYSAFIVAGPMTGANGVDVSAAATGLTQVDVGPQPQETQLNWLNIFYGIEWVVFAGFAVFLWYRLVADDYRRVREDIADAAALAAGIDPATVYGRAVARDTRAGSSDAASAQTEEPQVAEPETAKPHTAESQTEDSHTVESPTQMPLTEAPHTSPKDQS</sequence>
<feature type="compositionally biased region" description="Basic and acidic residues" evidence="2">
    <location>
        <begin position="293"/>
        <end position="309"/>
    </location>
</feature>
<comment type="similarity">
    <text evidence="1">Belongs to the SURF1 family.</text>
</comment>
<reference evidence="3 4" key="1">
    <citation type="submission" date="2020-04" db="EMBL/GenBank/DDBJ databases">
        <title>Paeniglutamicibacter sp. ANT13_2, a novel actinomycete isolated from sediment in Antarctica.</title>
        <authorList>
            <person name="Sakdapetsiri C."/>
            <person name="Pinyakong O."/>
        </authorList>
    </citation>
    <scope>NUCLEOTIDE SEQUENCE [LARGE SCALE GENOMIC DNA]</scope>
    <source>
        <strain evidence="3 4">ANT13_2</strain>
    </source>
</reference>
<feature type="region of interest" description="Disordered" evidence="2">
    <location>
        <begin position="274"/>
        <end position="330"/>
    </location>
</feature>